<evidence type="ECO:0000313" key="1">
    <source>
        <dbReference type="EMBL" id="MFC5057163.1"/>
    </source>
</evidence>
<dbReference type="Proteomes" id="UP001595833">
    <property type="component" value="Unassembled WGS sequence"/>
</dbReference>
<evidence type="ECO:0008006" key="3">
    <source>
        <dbReference type="Google" id="ProtNLM"/>
    </source>
</evidence>
<dbReference type="Gene3D" id="3.40.50.300">
    <property type="entry name" value="P-loop containing nucleotide triphosphate hydrolases"/>
    <property type="match status" value="1"/>
</dbReference>
<evidence type="ECO:0000313" key="2">
    <source>
        <dbReference type="Proteomes" id="UP001595833"/>
    </source>
</evidence>
<proteinExistence type="predicted"/>
<dbReference type="RefSeq" id="WP_344043437.1">
    <property type="nucleotide sequence ID" value="NZ_BAAAKE010000045.1"/>
</dbReference>
<dbReference type="InterPro" id="IPR027417">
    <property type="entry name" value="P-loop_NTPase"/>
</dbReference>
<dbReference type="SUPFAM" id="SSF53795">
    <property type="entry name" value="PEP carboxykinase-like"/>
    <property type="match status" value="1"/>
</dbReference>
<name>A0ABV9Y4L0_9PSEU</name>
<reference evidence="2" key="1">
    <citation type="journal article" date="2019" name="Int. J. Syst. Evol. Microbiol.">
        <title>The Global Catalogue of Microorganisms (GCM) 10K type strain sequencing project: providing services to taxonomists for standard genome sequencing and annotation.</title>
        <authorList>
            <consortium name="The Broad Institute Genomics Platform"/>
            <consortium name="The Broad Institute Genome Sequencing Center for Infectious Disease"/>
            <person name="Wu L."/>
            <person name="Ma J."/>
        </authorList>
    </citation>
    <scope>NUCLEOTIDE SEQUENCE [LARGE SCALE GENOMIC DNA]</scope>
    <source>
        <strain evidence="2">KCTC 12848</strain>
    </source>
</reference>
<organism evidence="1 2">
    <name type="scientific">Saccharothrix xinjiangensis</name>
    <dbReference type="NCBI Taxonomy" id="204798"/>
    <lineage>
        <taxon>Bacteria</taxon>
        <taxon>Bacillati</taxon>
        <taxon>Actinomycetota</taxon>
        <taxon>Actinomycetes</taxon>
        <taxon>Pseudonocardiales</taxon>
        <taxon>Pseudonocardiaceae</taxon>
        <taxon>Saccharothrix</taxon>
    </lineage>
</organism>
<sequence length="313" mass="34073">MLEIVRECYGFRVVCSVHPEAREVVDLFFGSAEPPASAPEVRLTFEVTDGAGVPTVNPPHTLEVIASDPITVDTGNSRAVIVPDEWRATVTLARGDLADQVVWGRYLLERLFLYLVCRSPRHYPLHAGAVGLDGEVALVSAPTGTGKSTFSFWCLERGADLGGEDIMVRHLDDEPGVVWGYPRAVYLDRATIDRATVLDGALISEIDDGAKSRVRLPDALSDRLRPRTRPGSAVFLVRDGSTGVRPLGVVEAVERCRDDFATGKTDPAVLAAVEEDLRVLLSGLPVHEFSLSEDLDECFDGMRALLRAPQAVR</sequence>
<comment type="caution">
    <text evidence="1">The sequence shown here is derived from an EMBL/GenBank/DDBJ whole genome shotgun (WGS) entry which is preliminary data.</text>
</comment>
<keyword evidence="2" id="KW-1185">Reference proteome</keyword>
<accession>A0ABV9Y4L0</accession>
<gene>
    <name evidence="1" type="ORF">ACFPFM_25880</name>
</gene>
<protein>
    <recommendedName>
        <fullName evidence="3">Hpr(Ser) kinase/phosphatase</fullName>
    </recommendedName>
</protein>
<dbReference type="EMBL" id="JBHSJB010000027">
    <property type="protein sequence ID" value="MFC5057163.1"/>
    <property type="molecule type" value="Genomic_DNA"/>
</dbReference>